<dbReference type="GO" id="GO:0003700">
    <property type="term" value="F:DNA-binding transcription factor activity"/>
    <property type="evidence" value="ECO:0007669"/>
    <property type="project" value="InterPro"/>
</dbReference>
<keyword evidence="6" id="KW-1185">Reference proteome</keyword>
<dbReference type="SUPFAM" id="SSF46689">
    <property type="entry name" value="Homeodomain-like"/>
    <property type="match status" value="2"/>
</dbReference>
<name>A0A3S9AB80_9BACL</name>
<dbReference type="OrthoDB" id="9813413at2"/>
<dbReference type="PANTHER" id="PTHR43280:SF2">
    <property type="entry name" value="HTH-TYPE TRANSCRIPTIONAL REGULATOR EXSA"/>
    <property type="match status" value="1"/>
</dbReference>
<keyword evidence="2" id="KW-0238">DNA-binding</keyword>
<dbReference type="InterPro" id="IPR009057">
    <property type="entry name" value="Homeodomain-like_sf"/>
</dbReference>
<dbReference type="InterPro" id="IPR018060">
    <property type="entry name" value="HTH_AraC"/>
</dbReference>
<dbReference type="KEGG" id="palb:EJC50_27265"/>
<dbReference type="PROSITE" id="PS00041">
    <property type="entry name" value="HTH_ARAC_FAMILY_1"/>
    <property type="match status" value="1"/>
</dbReference>
<feature type="domain" description="HTH araC/xylS-type" evidence="4">
    <location>
        <begin position="176"/>
        <end position="278"/>
    </location>
</feature>
<evidence type="ECO:0000256" key="1">
    <source>
        <dbReference type="ARBA" id="ARBA00023015"/>
    </source>
</evidence>
<reference evidence="6" key="1">
    <citation type="submission" date="2018-12" db="EMBL/GenBank/DDBJ databases">
        <title>Genome sequence of Peanibacillus sp.</title>
        <authorList>
            <person name="Subramani G."/>
            <person name="Srinivasan S."/>
            <person name="Kim M.K."/>
        </authorList>
    </citation>
    <scope>NUCLEOTIDE SEQUENCE [LARGE SCALE GENOMIC DNA]</scope>
    <source>
        <strain evidence="6">18JY67-1</strain>
    </source>
</reference>
<dbReference type="RefSeq" id="WP_126019143.1">
    <property type="nucleotide sequence ID" value="NZ_CP034437.1"/>
</dbReference>
<evidence type="ECO:0000313" key="5">
    <source>
        <dbReference type="EMBL" id="AZN42982.1"/>
    </source>
</evidence>
<dbReference type="AlphaFoldDB" id="A0A3S9AB80"/>
<dbReference type="SMART" id="SM00342">
    <property type="entry name" value="HTH_ARAC"/>
    <property type="match status" value="1"/>
</dbReference>
<keyword evidence="1" id="KW-0805">Transcription regulation</keyword>
<dbReference type="InterPro" id="IPR003313">
    <property type="entry name" value="AraC-bd"/>
</dbReference>
<sequence length="294" mass="34182">MAQLHHLTLPLQRNNRFYCFPESAGYYRHYQGHEVRRAAGMLQEFNLHLVTAGVGYVELEQQRYELTAGDAFLYFPGDKQVYYADKDRPWDFKWIHFYGSGILADLTERGFHRSTGWRIRSSSVLESLIDELLLEMDQHKMLHPSRISMLMYGIIAEFIEQAEPVSAPGTGASAIERMLKLLPELQAAATEPFDLDEWAARAGTNRYAFCRWFRRAAGQTPLEFVTMCRIQRAKQLLVEQQSLSVQEIARLSGYVHHSYFNKRFQESENMTPTAYRQQFYMQSLVPPPDMGYNQ</sequence>
<evidence type="ECO:0000256" key="3">
    <source>
        <dbReference type="ARBA" id="ARBA00023163"/>
    </source>
</evidence>
<proteinExistence type="predicted"/>
<dbReference type="SUPFAM" id="SSF51215">
    <property type="entry name" value="Regulatory protein AraC"/>
    <property type="match status" value="1"/>
</dbReference>
<keyword evidence="3" id="KW-0804">Transcription</keyword>
<evidence type="ECO:0000313" key="6">
    <source>
        <dbReference type="Proteomes" id="UP000272528"/>
    </source>
</evidence>
<dbReference type="Gene3D" id="1.10.10.60">
    <property type="entry name" value="Homeodomain-like"/>
    <property type="match status" value="2"/>
</dbReference>
<dbReference type="Pfam" id="PF02311">
    <property type="entry name" value="AraC_binding"/>
    <property type="match status" value="1"/>
</dbReference>
<organism evidence="5 6">
    <name type="scientific">Paenibacillus albus</name>
    <dbReference type="NCBI Taxonomy" id="2495582"/>
    <lineage>
        <taxon>Bacteria</taxon>
        <taxon>Bacillati</taxon>
        <taxon>Bacillota</taxon>
        <taxon>Bacilli</taxon>
        <taxon>Bacillales</taxon>
        <taxon>Paenibacillaceae</taxon>
        <taxon>Paenibacillus</taxon>
    </lineage>
</organism>
<evidence type="ECO:0000259" key="4">
    <source>
        <dbReference type="PROSITE" id="PS01124"/>
    </source>
</evidence>
<dbReference type="InterPro" id="IPR037923">
    <property type="entry name" value="HTH-like"/>
</dbReference>
<dbReference type="EMBL" id="CP034437">
    <property type="protein sequence ID" value="AZN42982.1"/>
    <property type="molecule type" value="Genomic_DNA"/>
</dbReference>
<dbReference type="InterPro" id="IPR018062">
    <property type="entry name" value="HTH_AraC-typ_CS"/>
</dbReference>
<dbReference type="PROSITE" id="PS01124">
    <property type="entry name" value="HTH_ARAC_FAMILY_2"/>
    <property type="match status" value="1"/>
</dbReference>
<dbReference type="Gene3D" id="2.60.120.280">
    <property type="entry name" value="Regulatory protein AraC"/>
    <property type="match status" value="1"/>
</dbReference>
<dbReference type="Proteomes" id="UP000272528">
    <property type="component" value="Chromosome"/>
</dbReference>
<evidence type="ECO:0000256" key="2">
    <source>
        <dbReference type="ARBA" id="ARBA00023125"/>
    </source>
</evidence>
<dbReference type="PANTHER" id="PTHR43280">
    <property type="entry name" value="ARAC-FAMILY TRANSCRIPTIONAL REGULATOR"/>
    <property type="match status" value="1"/>
</dbReference>
<accession>A0A3S9AB80</accession>
<protein>
    <submittedName>
        <fullName evidence="5">AraC family transcriptional regulator</fullName>
    </submittedName>
</protein>
<dbReference type="GO" id="GO:0043565">
    <property type="term" value="F:sequence-specific DNA binding"/>
    <property type="evidence" value="ECO:0007669"/>
    <property type="project" value="InterPro"/>
</dbReference>
<dbReference type="CDD" id="cd06986">
    <property type="entry name" value="cupin_MmsR-like_N"/>
    <property type="match status" value="1"/>
</dbReference>
<gene>
    <name evidence="5" type="ORF">EJC50_27265</name>
</gene>
<dbReference type="Pfam" id="PF12833">
    <property type="entry name" value="HTH_18"/>
    <property type="match status" value="1"/>
</dbReference>